<dbReference type="Proteomes" id="UP000190423">
    <property type="component" value="Unassembled WGS sequence"/>
</dbReference>
<feature type="transmembrane region" description="Helical" evidence="10">
    <location>
        <begin position="319"/>
        <end position="339"/>
    </location>
</feature>
<dbReference type="EMBL" id="FUWG01000004">
    <property type="protein sequence ID" value="SJZ31904.1"/>
    <property type="molecule type" value="Genomic_DNA"/>
</dbReference>
<dbReference type="InterPro" id="IPR051327">
    <property type="entry name" value="MATE_MepA_subfamily"/>
</dbReference>
<proteinExistence type="inferred from homology"/>
<dbReference type="GO" id="GO:0005886">
    <property type="term" value="C:plasma membrane"/>
    <property type="evidence" value="ECO:0007669"/>
    <property type="project" value="UniProtKB-SubCell"/>
</dbReference>
<sequence>MTNEKTFLGTEPVGKLLFTLAVPAVVAQLVNMLYNIVDRIYIGHIPGSGSLALTGVGVCMPVIMIVTAFASLVSSGGAPSASISMGKGDYESAERILGGCFSVQIVISAVLTAVLLCFNRSFLSAFGASRNTIGFATDYMNIYAAGTVFVQLTLGMNAFITAQGKAKTGMMTVLIGALINTVLDPVFIFKFGMGVKGAALATVISQAVSCAWVIFFLCGKKSVLRLCLKNLSIKTSLVFPCLALGSATFIMQASESVLSVCFNSSLLKYGGDIAVGAMTILTSVMQFALLPLQGIGQGAQPVSSYNYGAGNAPRVRKTFSLLLASCVLFSFVLWIVLMARPQSFAFIFTSDAELVDFTAKALRLYGAALVLMGVQVACQMTFVSIGNTKCSIIVAVVRKFVLLIPLIFIVPLFTADRTSGVYLAEPVADLIAVTFTAILFAVQFKKALRPLEKKTDAS</sequence>
<dbReference type="GO" id="GO:0015297">
    <property type="term" value="F:antiporter activity"/>
    <property type="evidence" value="ECO:0007669"/>
    <property type="project" value="InterPro"/>
</dbReference>
<dbReference type="RefSeq" id="WP_078932582.1">
    <property type="nucleotide sequence ID" value="NZ_FUWG01000004.1"/>
</dbReference>
<dbReference type="GeneID" id="78315974"/>
<dbReference type="PANTHER" id="PTHR43823">
    <property type="entry name" value="SPORULATION PROTEIN YKVU"/>
    <property type="match status" value="1"/>
</dbReference>
<keyword evidence="12" id="KW-1185">Reference proteome</keyword>
<comment type="similarity">
    <text evidence="2">Belongs to the multi antimicrobial extrusion (MATE) (TC 2.A.66.1) family. MepA subfamily.</text>
</comment>
<dbReference type="GO" id="GO:0046677">
    <property type="term" value="P:response to antibiotic"/>
    <property type="evidence" value="ECO:0007669"/>
    <property type="project" value="UniProtKB-KW"/>
</dbReference>
<keyword evidence="5" id="KW-1003">Cell membrane</keyword>
<evidence type="ECO:0000256" key="7">
    <source>
        <dbReference type="ARBA" id="ARBA00022989"/>
    </source>
</evidence>
<dbReference type="InterPro" id="IPR048279">
    <property type="entry name" value="MdtK-like"/>
</dbReference>
<dbReference type="Pfam" id="PF01554">
    <property type="entry name" value="MatE"/>
    <property type="match status" value="2"/>
</dbReference>
<feature type="transmembrane region" description="Helical" evidence="10">
    <location>
        <begin position="49"/>
        <end position="75"/>
    </location>
</feature>
<comment type="subcellular location">
    <subcellularLocation>
        <location evidence="1">Cell membrane</location>
        <topology evidence="1">Multi-pass membrane protein</topology>
    </subcellularLocation>
</comment>
<dbReference type="AlphaFoldDB" id="A0A1T4JP25"/>
<evidence type="ECO:0000256" key="3">
    <source>
        <dbReference type="ARBA" id="ARBA00022106"/>
    </source>
</evidence>
<feature type="transmembrane region" description="Helical" evidence="10">
    <location>
        <begin position="392"/>
        <end position="414"/>
    </location>
</feature>
<keyword evidence="6 10" id="KW-0812">Transmembrane</keyword>
<dbReference type="InterPro" id="IPR045070">
    <property type="entry name" value="MATE_MepA-like"/>
</dbReference>
<keyword evidence="8 10" id="KW-0472">Membrane</keyword>
<evidence type="ECO:0000256" key="6">
    <source>
        <dbReference type="ARBA" id="ARBA00022692"/>
    </source>
</evidence>
<accession>A0A1T4JP25</accession>
<evidence type="ECO:0000256" key="5">
    <source>
        <dbReference type="ARBA" id="ARBA00022475"/>
    </source>
</evidence>
<feature type="transmembrane region" description="Helical" evidence="10">
    <location>
        <begin position="142"/>
        <end position="160"/>
    </location>
</feature>
<evidence type="ECO:0000256" key="1">
    <source>
        <dbReference type="ARBA" id="ARBA00004651"/>
    </source>
</evidence>
<dbReference type="OrthoDB" id="9811110at2"/>
<dbReference type="STRING" id="261392.SAMN02745149_00661"/>
<dbReference type="NCBIfam" id="TIGR00797">
    <property type="entry name" value="matE"/>
    <property type="match status" value="1"/>
</dbReference>
<feature type="transmembrane region" description="Helical" evidence="10">
    <location>
        <begin position="273"/>
        <end position="292"/>
    </location>
</feature>
<organism evidence="11 12">
    <name type="scientific">Treponema porcinum</name>
    <dbReference type="NCBI Taxonomy" id="261392"/>
    <lineage>
        <taxon>Bacteria</taxon>
        <taxon>Pseudomonadati</taxon>
        <taxon>Spirochaetota</taxon>
        <taxon>Spirochaetia</taxon>
        <taxon>Spirochaetales</taxon>
        <taxon>Treponemataceae</taxon>
        <taxon>Treponema</taxon>
    </lineage>
</organism>
<feature type="transmembrane region" description="Helical" evidence="10">
    <location>
        <begin position="16"/>
        <end position="37"/>
    </location>
</feature>
<reference evidence="11 12" key="1">
    <citation type="submission" date="2017-02" db="EMBL/GenBank/DDBJ databases">
        <authorList>
            <person name="Peterson S.W."/>
        </authorList>
    </citation>
    <scope>NUCLEOTIDE SEQUENCE [LARGE SCALE GENOMIC DNA]</scope>
    <source>
        <strain evidence="11 12">ATCC BAA-908</strain>
    </source>
</reference>
<dbReference type="CDD" id="cd13143">
    <property type="entry name" value="MATE_MepA_like"/>
    <property type="match status" value="1"/>
</dbReference>
<dbReference type="InterPro" id="IPR002528">
    <property type="entry name" value="MATE_fam"/>
</dbReference>
<keyword evidence="4" id="KW-0813">Transport</keyword>
<evidence type="ECO:0000256" key="2">
    <source>
        <dbReference type="ARBA" id="ARBA00008417"/>
    </source>
</evidence>
<evidence type="ECO:0000256" key="10">
    <source>
        <dbReference type="SAM" id="Phobius"/>
    </source>
</evidence>
<dbReference type="PANTHER" id="PTHR43823:SF3">
    <property type="entry name" value="MULTIDRUG EXPORT PROTEIN MEPA"/>
    <property type="match status" value="1"/>
</dbReference>
<name>A0A1T4JP25_TREPO</name>
<evidence type="ECO:0000313" key="12">
    <source>
        <dbReference type="Proteomes" id="UP000190423"/>
    </source>
</evidence>
<keyword evidence="9" id="KW-0046">Antibiotic resistance</keyword>
<feature type="transmembrane region" description="Helical" evidence="10">
    <location>
        <begin position="198"/>
        <end position="219"/>
    </location>
</feature>
<feature type="transmembrane region" description="Helical" evidence="10">
    <location>
        <begin position="231"/>
        <end position="253"/>
    </location>
</feature>
<evidence type="ECO:0000256" key="8">
    <source>
        <dbReference type="ARBA" id="ARBA00023136"/>
    </source>
</evidence>
<feature type="transmembrane region" description="Helical" evidence="10">
    <location>
        <begin position="364"/>
        <end position="385"/>
    </location>
</feature>
<keyword evidence="7 10" id="KW-1133">Transmembrane helix</keyword>
<protein>
    <recommendedName>
        <fullName evidence="3">Multidrug export protein MepA</fullName>
    </recommendedName>
</protein>
<evidence type="ECO:0000313" key="11">
    <source>
        <dbReference type="EMBL" id="SJZ31904.1"/>
    </source>
</evidence>
<gene>
    <name evidence="11" type="ORF">SAMN02745149_00661</name>
</gene>
<dbReference type="PIRSF" id="PIRSF006603">
    <property type="entry name" value="DinF"/>
    <property type="match status" value="1"/>
</dbReference>
<dbReference type="GO" id="GO:0042910">
    <property type="term" value="F:xenobiotic transmembrane transporter activity"/>
    <property type="evidence" value="ECO:0007669"/>
    <property type="project" value="InterPro"/>
</dbReference>
<feature type="transmembrane region" description="Helical" evidence="10">
    <location>
        <begin position="96"/>
        <end position="122"/>
    </location>
</feature>
<evidence type="ECO:0000256" key="9">
    <source>
        <dbReference type="ARBA" id="ARBA00023251"/>
    </source>
</evidence>
<feature type="transmembrane region" description="Helical" evidence="10">
    <location>
        <begin position="426"/>
        <end position="444"/>
    </location>
</feature>
<evidence type="ECO:0000256" key="4">
    <source>
        <dbReference type="ARBA" id="ARBA00022448"/>
    </source>
</evidence>